<feature type="chain" id="PRO_5034262097" evidence="2">
    <location>
        <begin position="22"/>
        <end position="504"/>
    </location>
</feature>
<comment type="caution">
    <text evidence="4">The sequence shown here is derived from an EMBL/GenBank/DDBJ whole genome shotgun (WGS) entry which is preliminary data.</text>
</comment>
<protein>
    <submittedName>
        <fullName evidence="4">DUF1996 domain-containing protein</fullName>
    </submittedName>
</protein>
<dbReference type="OrthoDB" id="74764at2759"/>
<dbReference type="AlphaFoldDB" id="A0A8H6TH20"/>
<evidence type="ECO:0000313" key="4">
    <source>
        <dbReference type="EMBL" id="KAF7317181.1"/>
    </source>
</evidence>
<keyword evidence="5" id="KW-1185">Reference proteome</keyword>
<dbReference type="PANTHER" id="PTHR43662">
    <property type="match status" value="1"/>
</dbReference>
<name>A0A8H6TH20_MYCCL</name>
<gene>
    <name evidence="4" type="ORF">HMN09_00453000</name>
</gene>
<reference evidence="4" key="1">
    <citation type="submission" date="2020-05" db="EMBL/GenBank/DDBJ databases">
        <title>Mycena genomes resolve the evolution of fungal bioluminescence.</title>
        <authorList>
            <person name="Tsai I.J."/>
        </authorList>
    </citation>
    <scope>NUCLEOTIDE SEQUENCE</scope>
    <source>
        <strain evidence="4">110903Hualien_Pintung</strain>
    </source>
</reference>
<evidence type="ECO:0000259" key="3">
    <source>
        <dbReference type="Pfam" id="PF09362"/>
    </source>
</evidence>
<proteinExistence type="predicted"/>
<dbReference type="Pfam" id="PF09362">
    <property type="entry name" value="DUF1996"/>
    <property type="match status" value="1"/>
</dbReference>
<dbReference type="Proteomes" id="UP000613580">
    <property type="component" value="Unassembled WGS sequence"/>
</dbReference>
<evidence type="ECO:0000313" key="5">
    <source>
        <dbReference type="Proteomes" id="UP000613580"/>
    </source>
</evidence>
<sequence>MVGSVLSKLLLAATALSGTNAYFLFSMSNILATERLDPIVSPGKVSGHTHTIIGGSNFRATTNTSFMRESLCTTSPIKEDKSNYWAPTLYFQWKNGSFSSVTGNPVMYLYANVPHVLLALKLSLCRADYLFSDTPGVTTPFPDNFRMLSGDPTLRTYNSSSFAQQAITFLCLNFDGTSTKFNEFPQQSCPSGVRAQINFPSCWNGVDADSADHKSHVAFLSTGPDSGTCTDPAFPKTLPRVFMEMYLDTGSWDGFRSEAMNPTQPYVYAMGDPTGYGYHADFIMGWESGVLENVFNSCSCTSAAFGDPTCCGNQGVFTYETGGSCLITKEVDETVTGTLLKLPGNNPVLQAGQTAPAVQELVTPPFIEPVFAYTGTSPSQTGNVIGSASTSVVASGSTATGGASTSSSGSSSSGSSSSGSSGSSGSGSSDSSPASDKSGSSSSSSNATGSSPGSGSESVAPPSCAVSRHSRRRRSVPAKDALEAHHARHRRFATPQARFMDHEY</sequence>
<accession>A0A8H6TH20</accession>
<feature type="compositionally biased region" description="Low complexity" evidence="1">
    <location>
        <begin position="394"/>
        <end position="456"/>
    </location>
</feature>
<organism evidence="4 5">
    <name type="scientific">Mycena chlorophos</name>
    <name type="common">Agaric fungus</name>
    <name type="synonym">Agaricus chlorophos</name>
    <dbReference type="NCBI Taxonomy" id="658473"/>
    <lineage>
        <taxon>Eukaryota</taxon>
        <taxon>Fungi</taxon>
        <taxon>Dikarya</taxon>
        <taxon>Basidiomycota</taxon>
        <taxon>Agaricomycotina</taxon>
        <taxon>Agaricomycetes</taxon>
        <taxon>Agaricomycetidae</taxon>
        <taxon>Agaricales</taxon>
        <taxon>Marasmiineae</taxon>
        <taxon>Mycenaceae</taxon>
        <taxon>Mycena</taxon>
    </lineage>
</organism>
<keyword evidence="2" id="KW-0732">Signal</keyword>
<dbReference type="PANTHER" id="PTHR43662:SF12">
    <property type="entry name" value="DUF1996 DOMAIN-CONTAINING PROTEIN-RELATED"/>
    <property type="match status" value="1"/>
</dbReference>
<feature type="domain" description="DUF1996" evidence="3">
    <location>
        <begin position="37"/>
        <end position="286"/>
    </location>
</feature>
<dbReference type="InterPro" id="IPR018535">
    <property type="entry name" value="DUF1996"/>
</dbReference>
<dbReference type="EMBL" id="JACAZE010000005">
    <property type="protein sequence ID" value="KAF7317181.1"/>
    <property type="molecule type" value="Genomic_DNA"/>
</dbReference>
<evidence type="ECO:0000256" key="2">
    <source>
        <dbReference type="SAM" id="SignalP"/>
    </source>
</evidence>
<feature type="region of interest" description="Disordered" evidence="1">
    <location>
        <begin position="394"/>
        <end position="504"/>
    </location>
</feature>
<feature type="signal peptide" evidence="2">
    <location>
        <begin position="1"/>
        <end position="21"/>
    </location>
</feature>
<evidence type="ECO:0000256" key="1">
    <source>
        <dbReference type="SAM" id="MobiDB-lite"/>
    </source>
</evidence>